<sequence length="700" mass="78167">MMPTVDQTSIGDIYIFNNGGGGKKKLQDDGKTPDNSNDPIPDKYPFLVGVISSKHTEDQIVCTGTLISLNFVLTSAYCALSLQPKIQLYHKSSTAALQYRLAESVHLHPEYNDALRTNDLFLIKLTEPFAGVSVFARLSSHLFKREETRLNCVVAGIGKPQGRGYQMTVRAKYGPTACQGPKSISTLKYIINFTWRDFMCAKIVKWETTSEQPCDNGDALLCHGNLQYGIFSYGYRMKGTSMEAPGTQSSMCRNPSVQGRYLFINSRVGWIKDMVSRNTTKQDRRYADGGQQSPQDGRNVDGGQLPTNVSEVTESYSLPLNPMSAQTKENVFQSSNPHTYPYLVYLTGRSGEPECGGTLVTSVHVLSSAYCTARLSAIKVNGQGLFYDVERFDGCFYSVRPVRVLPTLSLSGPRCTRILPPRRYSILMLTQMVHSWTVMKPPLRFRQESPLQEYCIQAATVKSTIISNTGNIQSRPITPVSMIYFLDFRAFRISTQRQVPNYSSIVPDGEKTLRNTPFLQNPYKQHCVLITLYTKQLSTPLIVPEYARFSIDYEPSEANGTVEHSCIVLSKRLHTDFRSTLIKIKNGPKACLETESSTVQKTVSSTWREFSCGTADTRPAANIGDPLFCNGIQYGITSHTYPLQRKADKQEVRYLVVDKYGKWIDQIVKSSKRSSAEKLRAGPALAILAAALLRIASRIP</sequence>
<dbReference type="Gene3D" id="2.40.10.10">
    <property type="entry name" value="Trypsin-like serine proteases"/>
    <property type="match status" value="2"/>
</dbReference>
<protein>
    <submittedName>
        <fullName evidence="5">Uncharacterized protein LOC112688227</fullName>
    </submittedName>
</protein>
<evidence type="ECO:0000313" key="4">
    <source>
        <dbReference type="Proteomes" id="UP000694846"/>
    </source>
</evidence>
<evidence type="ECO:0000256" key="2">
    <source>
        <dbReference type="SAM" id="MobiDB-lite"/>
    </source>
</evidence>
<name>A0A8B8G368_9HEMI</name>
<proteinExistence type="predicted"/>
<dbReference type="PROSITE" id="PS50240">
    <property type="entry name" value="TRYPSIN_DOM"/>
    <property type="match status" value="1"/>
</dbReference>
<dbReference type="InterPro" id="IPR009003">
    <property type="entry name" value="Peptidase_S1_PA"/>
</dbReference>
<dbReference type="PANTHER" id="PTHR24271">
    <property type="entry name" value="KALLIKREIN-RELATED"/>
    <property type="match status" value="1"/>
</dbReference>
<evidence type="ECO:0000256" key="1">
    <source>
        <dbReference type="ARBA" id="ARBA00023157"/>
    </source>
</evidence>
<dbReference type="RefSeq" id="XP_025417110.1">
    <property type="nucleotide sequence ID" value="XM_025561325.1"/>
</dbReference>
<dbReference type="InterPro" id="IPR043504">
    <property type="entry name" value="Peptidase_S1_PA_chymotrypsin"/>
</dbReference>
<feature type="domain" description="Peptidase S1" evidence="3">
    <location>
        <begin position="21"/>
        <end position="276"/>
    </location>
</feature>
<dbReference type="GO" id="GO:0006508">
    <property type="term" value="P:proteolysis"/>
    <property type="evidence" value="ECO:0007669"/>
    <property type="project" value="InterPro"/>
</dbReference>
<dbReference type="Proteomes" id="UP000694846">
    <property type="component" value="Unplaced"/>
</dbReference>
<keyword evidence="1" id="KW-1015">Disulfide bond</keyword>
<reference evidence="5" key="1">
    <citation type="submission" date="2025-08" db="UniProtKB">
        <authorList>
            <consortium name="RefSeq"/>
        </authorList>
    </citation>
    <scope>IDENTIFICATION</scope>
    <source>
        <tissue evidence="5">Whole body</tissue>
    </source>
</reference>
<dbReference type="GeneID" id="112688227"/>
<dbReference type="AlphaFoldDB" id="A0A8B8G368"/>
<organism evidence="4 5">
    <name type="scientific">Sipha flava</name>
    <name type="common">yellow sugarcane aphid</name>
    <dbReference type="NCBI Taxonomy" id="143950"/>
    <lineage>
        <taxon>Eukaryota</taxon>
        <taxon>Metazoa</taxon>
        <taxon>Ecdysozoa</taxon>
        <taxon>Arthropoda</taxon>
        <taxon>Hexapoda</taxon>
        <taxon>Insecta</taxon>
        <taxon>Pterygota</taxon>
        <taxon>Neoptera</taxon>
        <taxon>Paraneoptera</taxon>
        <taxon>Hemiptera</taxon>
        <taxon>Sternorrhyncha</taxon>
        <taxon>Aphidomorpha</taxon>
        <taxon>Aphidoidea</taxon>
        <taxon>Aphididae</taxon>
        <taxon>Sipha</taxon>
    </lineage>
</organism>
<dbReference type="InterPro" id="IPR001254">
    <property type="entry name" value="Trypsin_dom"/>
</dbReference>
<accession>A0A8B8G368</accession>
<dbReference type="SMART" id="SM00020">
    <property type="entry name" value="Tryp_SPc"/>
    <property type="match status" value="1"/>
</dbReference>
<gene>
    <name evidence="5" type="primary">LOC112688227</name>
</gene>
<feature type="region of interest" description="Disordered" evidence="2">
    <location>
        <begin position="281"/>
        <end position="307"/>
    </location>
</feature>
<dbReference type="PANTHER" id="PTHR24271:SF50">
    <property type="match status" value="1"/>
</dbReference>
<dbReference type="GO" id="GO:0004252">
    <property type="term" value="F:serine-type endopeptidase activity"/>
    <property type="evidence" value="ECO:0007669"/>
    <property type="project" value="InterPro"/>
</dbReference>
<evidence type="ECO:0000259" key="3">
    <source>
        <dbReference type="PROSITE" id="PS50240"/>
    </source>
</evidence>
<dbReference type="OrthoDB" id="6380398at2759"/>
<dbReference type="SUPFAM" id="SSF50494">
    <property type="entry name" value="Trypsin-like serine proteases"/>
    <property type="match status" value="2"/>
</dbReference>
<keyword evidence="4" id="KW-1185">Reference proteome</keyword>
<evidence type="ECO:0000313" key="5">
    <source>
        <dbReference type="RefSeq" id="XP_025417110.1"/>
    </source>
</evidence>
<dbReference type="Pfam" id="PF00089">
    <property type="entry name" value="Trypsin"/>
    <property type="match status" value="1"/>
</dbReference>